<dbReference type="EMBL" id="SLXK01000009">
    <property type="protein sequence ID" value="TCP29601.1"/>
    <property type="molecule type" value="Genomic_DNA"/>
</dbReference>
<evidence type="ECO:0000256" key="9">
    <source>
        <dbReference type="SAM" id="MobiDB-lite"/>
    </source>
</evidence>
<dbReference type="Proteomes" id="UP000295416">
    <property type="component" value="Unassembled WGS sequence"/>
</dbReference>
<evidence type="ECO:0000256" key="10">
    <source>
        <dbReference type="SAM" id="Phobius"/>
    </source>
</evidence>
<evidence type="ECO:0000256" key="7">
    <source>
        <dbReference type="ARBA" id="ARBA00023136"/>
    </source>
</evidence>
<feature type="transmembrane region" description="Helical" evidence="10">
    <location>
        <begin position="348"/>
        <end position="377"/>
    </location>
</feature>
<protein>
    <submittedName>
        <fullName evidence="12">Transporter (NhaC family)</fullName>
    </submittedName>
</protein>
<evidence type="ECO:0000256" key="6">
    <source>
        <dbReference type="ARBA" id="ARBA00022989"/>
    </source>
</evidence>
<evidence type="ECO:0000256" key="1">
    <source>
        <dbReference type="ARBA" id="ARBA00004651"/>
    </source>
</evidence>
<feature type="compositionally biased region" description="Acidic residues" evidence="9">
    <location>
        <begin position="471"/>
        <end position="480"/>
    </location>
</feature>
<keyword evidence="4" id="KW-1003">Cell membrane</keyword>
<comment type="subcellular location">
    <subcellularLocation>
        <location evidence="1">Cell membrane</location>
        <topology evidence="1">Multi-pass membrane protein</topology>
    </subcellularLocation>
</comment>
<evidence type="ECO:0000313" key="12">
    <source>
        <dbReference type="EMBL" id="TCP29601.1"/>
    </source>
</evidence>
<evidence type="ECO:0000313" key="13">
    <source>
        <dbReference type="Proteomes" id="UP000295416"/>
    </source>
</evidence>
<feature type="transmembrane region" description="Helical" evidence="10">
    <location>
        <begin position="65"/>
        <end position="89"/>
    </location>
</feature>
<dbReference type="OrthoDB" id="9762978at2"/>
<dbReference type="GO" id="GO:0015297">
    <property type="term" value="F:antiporter activity"/>
    <property type="evidence" value="ECO:0007669"/>
    <property type="project" value="UniProtKB-KW"/>
</dbReference>
<dbReference type="GO" id="GO:0005886">
    <property type="term" value="C:plasma membrane"/>
    <property type="evidence" value="ECO:0007669"/>
    <property type="project" value="UniProtKB-SubCell"/>
</dbReference>
<dbReference type="Pfam" id="PF03553">
    <property type="entry name" value="Na_H_antiporter"/>
    <property type="match status" value="1"/>
</dbReference>
<feature type="transmembrane region" description="Helical" evidence="10">
    <location>
        <begin position="429"/>
        <end position="448"/>
    </location>
</feature>
<keyword evidence="3" id="KW-0050">Antiport</keyword>
<evidence type="ECO:0000256" key="2">
    <source>
        <dbReference type="ARBA" id="ARBA00022448"/>
    </source>
</evidence>
<reference evidence="12 13" key="1">
    <citation type="submission" date="2019-03" db="EMBL/GenBank/DDBJ databases">
        <title>Genomic Encyclopedia of Type Strains, Phase IV (KMG-IV): sequencing the most valuable type-strain genomes for metagenomic binning, comparative biology and taxonomic classification.</title>
        <authorList>
            <person name="Goeker M."/>
        </authorList>
    </citation>
    <scope>NUCLEOTIDE SEQUENCE [LARGE SCALE GENOMIC DNA]</scope>
    <source>
        <strain evidence="12 13">DSM 19377</strain>
    </source>
</reference>
<feature type="transmembrane region" description="Helical" evidence="10">
    <location>
        <begin position="260"/>
        <end position="286"/>
    </location>
</feature>
<feature type="transmembrane region" description="Helical" evidence="10">
    <location>
        <begin position="235"/>
        <end position="254"/>
    </location>
</feature>
<dbReference type="PANTHER" id="PTHR33451">
    <property type="entry name" value="MALATE-2H(+)/NA(+)-LACTATE ANTIPORTER"/>
    <property type="match status" value="1"/>
</dbReference>
<sequence>MRAKQPGFFQAIIPLVILMITAGFSIFVWNVGMFVPLIAGILAAAILGYLLGYKWTELEKFLMQGVYRALTPIFILFLIGTIVGTWILSGVIPTLIYYGLALIHPSMFVPAVALTTGILALSLGSSFTSIATLGLAFMAIGQSMGFPPALVAGAVISGAYLGDKISPLSDTTNVAPAMVDTDLFSHVRHMMWDTIPAFIISLILYWIVGMQFSFDSANIQNVQDVMKALDASFNIQPLLLVLPLFTIVVMIKRLSAVPSLMLISVLGAVAAAIFQSSTVTEIVTAITNGYTGKTGVKTVDALLRRGGITSMLNTIGLIIVATALGGILEGTGAFKAMTDIFIGKVRRTGSLILSTLASTFIVGFASGSQFLAVILSARSFTQTYKDRGLATKNLSRCVEAAGTVGINLVPWGVPAVFAAGILGVSPYQFIPYIFFAFLVPIINAIYGYTGFSIAKQTYSNSESPSSNIEVSDTEAENLRS</sequence>
<evidence type="ECO:0000259" key="11">
    <source>
        <dbReference type="Pfam" id="PF03553"/>
    </source>
</evidence>
<evidence type="ECO:0000256" key="3">
    <source>
        <dbReference type="ARBA" id="ARBA00022449"/>
    </source>
</evidence>
<dbReference type="AlphaFoldDB" id="A0A4R2P6I5"/>
<evidence type="ECO:0000256" key="4">
    <source>
        <dbReference type="ARBA" id="ARBA00022475"/>
    </source>
</evidence>
<comment type="similarity">
    <text evidence="8">Belongs to the NhaC Na(+)/H(+) (TC 2.A.35) antiporter family.</text>
</comment>
<feature type="transmembrane region" description="Helical" evidence="10">
    <location>
        <begin position="7"/>
        <end position="28"/>
    </location>
</feature>
<keyword evidence="13" id="KW-1185">Reference proteome</keyword>
<proteinExistence type="inferred from homology"/>
<name>A0A4R2P6I5_9BACL</name>
<comment type="caution">
    <text evidence="12">The sequence shown here is derived from an EMBL/GenBank/DDBJ whole genome shotgun (WGS) entry which is preliminary data.</text>
</comment>
<feature type="transmembrane region" description="Helical" evidence="10">
    <location>
        <begin position="34"/>
        <end position="53"/>
    </location>
</feature>
<keyword evidence="7 10" id="KW-0472">Membrane</keyword>
<keyword evidence="6 10" id="KW-1133">Transmembrane helix</keyword>
<feature type="transmembrane region" description="Helical" evidence="10">
    <location>
        <begin position="398"/>
        <end position="423"/>
    </location>
</feature>
<dbReference type="PANTHER" id="PTHR33451:SF3">
    <property type="entry name" value="MALATE-2H(+)_NA(+)-LACTATE ANTIPORTER"/>
    <property type="match status" value="1"/>
</dbReference>
<dbReference type="InterPro" id="IPR052180">
    <property type="entry name" value="NhaC_Na-H+_Antiporter"/>
</dbReference>
<feature type="transmembrane region" description="Helical" evidence="10">
    <location>
        <begin position="307"/>
        <end position="328"/>
    </location>
</feature>
<dbReference type="InterPro" id="IPR018461">
    <property type="entry name" value="Na/H_Antiport_NhaC-like_C"/>
</dbReference>
<dbReference type="NCBIfam" id="TIGR00931">
    <property type="entry name" value="antiport_nhaC"/>
    <property type="match status" value="1"/>
</dbReference>
<evidence type="ECO:0000256" key="5">
    <source>
        <dbReference type="ARBA" id="ARBA00022692"/>
    </source>
</evidence>
<dbReference type="InterPro" id="IPR004770">
    <property type="entry name" value="Na/H_antiport_NhaC"/>
</dbReference>
<feature type="compositionally biased region" description="Polar residues" evidence="9">
    <location>
        <begin position="459"/>
        <end position="470"/>
    </location>
</feature>
<accession>A0A4R2P6I5</accession>
<feature type="region of interest" description="Disordered" evidence="9">
    <location>
        <begin position="459"/>
        <end position="480"/>
    </location>
</feature>
<feature type="transmembrane region" description="Helical" evidence="10">
    <location>
        <begin position="195"/>
        <end position="214"/>
    </location>
</feature>
<feature type="transmembrane region" description="Helical" evidence="10">
    <location>
        <begin position="95"/>
        <end position="121"/>
    </location>
</feature>
<organism evidence="12 13">
    <name type="scientific">Scopulibacillus darangshiensis</name>
    <dbReference type="NCBI Taxonomy" id="442528"/>
    <lineage>
        <taxon>Bacteria</taxon>
        <taxon>Bacillati</taxon>
        <taxon>Bacillota</taxon>
        <taxon>Bacilli</taxon>
        <taxon>Bacillales</taxon>
        <taxon>Sporolactobacillaceae</taxon>
        <taxon>Scopulibacillus</taxon>
    </lineage>
</organism>
<keyword evidence="2" id="KW-0813">Transport</keyword>
<feature type="domain" description="Na+/H+ antiporter NhaC-like C-terminal" evidence="11">
    <location>
        <begin position="158"/>
        <end position="451"/>
    </location>
</feature>
<keyword evidence="5 10" id="KW-0812">Transmembrane</keyword>
<gene>
    <name evidence="12" type="ORF">EV207_10955</name>
</gene>
<dbReference type="RefSeq" id="WP_132745606.1">
    <property type="nucleotide sequence ID" value="NZ_SLXK01000009.1"/>
</dbReference>
<evidence type="ECO:0000256" key="8">
    <source>
        <dbReference type="ARBA" id="ARBA00038435"/>
    </source>
</evidence>